<feature type="domain" description="ABC transmembrane type-1" evidence="8">
    <location>
        <begin position="60"/>
        <end position="250"/>
    </location>
</feature>
<evidence type="ECO:0000259" key="8">
    <source>
        <dbReference type="PROSITE" id="PS50928"/>
    </source>
</evidence>
<dbReference type="InterPro" id="IPR000515">
    <property type="entry name" value="MetI-like"/>
</dbReference>
<evidence type="ECO:0000313" key="9">
    <source>
        <dbReference type="EMBL" id="QFR03136.1"/>
    </source>
</evidence>
<keyword evidence="5 7" id="KW-1133">Transmembrane helix</keyword>
<organism evidence="9 10">
    <name type="scientific">Streptomyces phaeolivaceus</name>
    <dbReference type="NCBI Taxonomy" id="2653200"/>
    <lineage>
        <taxon>Bacteria</taxon>
        <taxon>Bacillati</taxon>
        <taxon>Actinomycetota</taxon>
        <taxon>Actinomycetes</taxon>
        <taxon>Kitasatosporales</taxon>
        <taxon>Streptomycetaceae</taxon>
        <taxon>Streptomyces</taxon>
    </lineage>
</organism>
<feature type="transmembrane region" description="Helical" evidence="7">
    <location>
        <begin position="109"/>
        <end position="134"/>
    </location>
</feature>
<gene>
    <name evidence="9" type="ORF">F9278_41750</name>
</gene>
<evidence type="ECO:0000256" key="7">
    <source>
        <dbReference type="RuleBase" id="RU363032"/>
    </source>
</evidence>
<feature type="transmembrane region" description="Helical" evidence="7">
    <location>
        <begin position="186"/>
        <end position="206"/>
    </location>
</feature>
<dbReference type="Gene3D" id="1.10.3720.10">
    <property type="entry name" value="MetI-like"/>
    <property type="match status" value="1"/>
</dbReference>
<protein>
    <submittedName>
        <fullName evidence="9">ABC transporter permease</fullName>
    </submittedName>
</protein>
<name>A0A5P8KIN0_9ACTN</name>
<proteinExistence type="inferred from homology"/>
<dbReference type="Proteomes" id="UP000327294">
    <property type="component" value="Chromosome"/>
</dbReference>
<dbReference type="InterPro" id="IPR050366">
    <property type="entry name" value="BP-dependent_transpt_permease"/>
</dbReference>
<reference evidence="9 10" key="1">
    <citation type="submission" date="2019-10" db="EMBL/GenBank/DDBJ databases">
        <title>Streptomyces sp. strain GY16 isolated from leaves of Broussonetia papyrifera.</title>
        <authorList>
            <person name="Mo P."/>
        </authorList>
    </citation>
    <scope>NUCLEOTIDE SEQUENCE [LARGE SCALE GENOMIC DNA]</scope>
    <source>
        <strain evidence="9 10">GY16</strain>
    </source>
</reference>
<dbReference type="AlphaFoldDB" id="A0A5P8KIN0"/>
<keyword evidence="2 7" id="KW-0813">Transport</keyword>
<evidence type="ECO:0000256" key="2">
    <source>
        <dbReference type="ARBA" id="ARBA00022448"/>
    </source>
</evidence>
<dbReference type="GO" id="GO:0055085">
    <property type="term" value="P:transmembrane transport"/>
    <property type="evidence" value="ECO:0007669"/>
    <property type="project" value="InterPro"/>
</dbReference>
<dbReference type="Pfam" id="PF00528">
    <property type="entry name" value="BPD_transp_1"/>
    <property type="match status" value="1"/>
</dbReference>
<sequence>MISLALCLLIVAFAVVGPLMVSHSPEETDILSGNQGPSAAHWFGTDQLGRDIFARTAAGARLSLLAPTVIVALSSLAAVFLALVSSWFGGWVDTSITRVLDILFAFPSLLFALIAVAVFGTGAMAPILALALAYVPYLARLARVEARRERNAPYIAACSLLGMSGTRVALRHMLPSLWPVMRTQAAITFGGALTDFAAISFIGLGVQAPSPEWGAMVSSGRTSLLDGHPEEALFPGLLIVVTVVAFNLLADRLAKREEGAR</sequence>
<dbReference type="EMBL" id="CP045096">
    <property type="protein sequence ID" value="QFR03136.1"/>
    <property type="molecule type" value="Genomic_DNA"/>
</dbReference>
<dbReference type="PROSITE" id="PS50928">
    <property type="entry name" value="ABC_TM1"/>
    <property type="match status" value="1"/>
</dbReference>
<dbReference type="InterPro" id="IPR035906">
    <property type="entry name" value="MetI-like_sf"/>
</dbReference>
<accession>A0A5P8KIN0</accession>
<evidence type="ECO:0000256" key="5">
    <source>
        <dbReference type="ARBA" id="ARBA00022989"/>
    </source>
</evidence>
<comment type="subcellular location">
    <subcellularLocation>
        <location evidence="1 7">Cell membrane</location>
        <topology evidence="1 7">Multi-pass membrane protein</topology>
    </subcellularLocation>
</comment>
<comment type="similarity">
    <text evidence="7">Belongs to the binding-protein-dependent transport system permease family.</text>
</comment>
<keyword evidence="3" id="KW-1003">Cell membrane</keyword>
<dbReference type="CDD" id="cd06261">
    <property type="entry name" value="TM_PBP2"/>
    <property type="match status" value="1"/>
</dbReference>
<evidence type="ECO:0000313" key="10">
    <source>
        <dbReference type="Proteomes" id="UP000327294"/>
    </source>
</evidence>
<dbReference type="PANTHER" id="PTHR43386:SF1">
    <property type="entry name" value="D,D-DIPEPTIDE TRANSPORT SYSTEM PERMEASE PROTEIN DDPC-RELATED"/>
    <property type="match status" value="1"/>
</dbReference>
<feature type="transmembrane region" description="Helical" evidence="7">
    <location>
        <begin position="64"/>
        <end position="88"/>
    </location>
</feature>
<evidence type="ECO:0000256" key="4">
    <source>
        <dbReference type="ARBA" id="ARBA00022692"/>
    </source>
</evidence>
<evidence type="ECO:0000256" key="3">
    <source>
        <dbReference type="ARBA" id="ARBA00022475"/>
    </source>
</evidence>
<keyword evidence="4 7" id="KW-0812">Transmembrane</keyword>
<dbReference type="GO" id="GO:0005886">
    <property type="term" value="C:plasma membrane"/>
    <property type="evidence" value="ECO:0007669"/>
    <property type="project" value="UniProtKB-SubCell"/>
</dbReference>
<dbReference type="SUPFAM" id="SSF161098">
    <property type="entry name" value="MetI-like"/>
    <property type="match status" value="1"/>
</dbReference>
<dbReference type="KEGG" id="sphv:F9278_41750"/>
<evidence type="ECO:0000256" key="6">
    <source>
        <dbReference type="ARBA" id="ARBA00023136"/>
    </source>
</evidence>
<evidence type="ECO:0000256" key="1">
    <source>
        <dbReference type="ARBA" id="ARBA00004651"/>
    </source>
</evidence>
<keyword evidence="6 7" id="KW-0472">Membrane</keyword>
<dbReference type="PANTHER" id="PTHR43386">
    <property type="entry name" value="OLIGOPEPTIDE TRANSPORT SYSTEM PERMEASE PROTEIN APPC"/>
    <property type="match status" value="1"/>
</dbReference>
<keyword evidence="10" id="KW-1185">Reference proteome</keyword>
<feature type="transmembrane region" description="Helical" evidence="7">
    <location>
        <begin position="232"/>
        <end position="250"/>
    </location>
</feature>